<feature type="transmembrane region" description="Helical" evidence="2">
    <location>
        <begin position="33"/>
        <end position="60"/>
    </location>
</feature>
<dbReference type="PANTHER" id="PTHR37198:SF1">
    <property type="entry name" value="NUCLEOLIN"/>
    <property type="match status" value="1"/>
</dbReference>
<feature type="compositionally biased region" description="Basic and acidic residues" evidence="1">
    <location>
        <begin position="107"/>
        <end position="121"/>
    </location>
</feature>
<keyword evidence="2" id="KW-0472">Membrane</keyword>
<dbReference type="Proteomes" id="UP000237000">
    <property type="component" value="Unassembled WGS sequence"/>
</dbReference>
<feature type="compositionally biased region" description="Basic residues" evidence="1">
    <location>
        <begin position="319"/>
        <end position="329"/>
    </location>
</feature>
<dbReference type="EMBL" id="JXTC01000822">
    <property type="protein sequence ID" value="PON36598.1"/>
    <property type="molecule type" value="Genomic_DNA"/>
</dbReference>
<keyword evidence="2" id="KW-0812">Transmembrane</keyword>
<comment type="caution">
    <text evidence="3">The sequence shown here is derived from an EMBL/GenBank/DDBJ whole genome shotgun (WGS) entry which is preliminary data.</text>
</comment>
<evidence type="ECO:0008006" key="5">
    <source>
        <dbReference type="Google" id="ProtNLM"/>
    </source>
</evidence>
<feature type="compositionally biased region" description="Acidic residues" evidence="1">
    <location>
        <begin position="141"/>
        <end position="151"/>
    </location>
</feature>
<name>A0A2P5AJ83_TREOI</name>
<evidence type="ECO:0000313" key="4">
    <source>
        <dbReference type="Proteomes" id="UP000237000"/>
    </source>
</evidence>
<gene>
    <name evidence="3" type="ORF">TorRG33x02_348990</name>
</gene>
<dbReference type="PANTHER" id="PTHR37198">
    <property type="entry name" value="NUCLEOLIN"/>
    <property type="match status" value="1"/>
</dbReference>
<feature type="compositionally biased region" description="Basic and acidic residues" evidence="1">
    <location>
        <begin position="152"/>
        <end position="189"/>
    </location>
</feature>
<sequence length="405" mass="45111">MEDPNGEWETEECNSEGKVSWILNKGLGLGKKLLIAGFVITSAPLVLPPLLVISAIGLAVSVPSGIFLASYACTEKLMSKFLPLPYHHLENGENYYVDMEKEEEEERKDVQRGVETRTELEDEKVRNEEIKRVVDVPIEENGYEEDVGEDLEVGKEKPEEKAKEKPEENVKEKPEENVVLKSTNDKEDQSSLVDESQIKKEAEPAKVEGVVLSVTEAEESGDSIVEVTTIVIEDKEGQEKEDEIKEEEMGKKTRSLREEIRDEGKADEQKTPQESSTSKGDETGVSTVELPVSRGVEEPKDAASSSETGVQSTPSSEAKKKKNNAKKKPQQQPKVSYTEEEIWEQIEAVRGIVGYKGTPQKTSIEELKALYIFTGVELPASFKEHSDLAEVDSRLQFLKSIIGVK</sequence>
<keyword evidence="2" id="KW-1133">Transmembrane helix</keyword>
<dbReference type="InParanoid" id="A0A2P5AJ83"/>
<feature type="compositionally biased region" description="Basic and acidic residues" evidence="1">
    <location>
        <begin position="196"/>
        <end position="206"/>
    </location>
</feature>
<organism evidence="3 4">
    <name type="scientific">Trema orientale</name>
    <name type="common">Charcoal tree</name>
    <name type="synonym">Celtis orientalis</name>
    <dbReference type="NCBI Taxonomy" id="63057"/>
    <lineage>
        <taxon>Eukaryota</taxon>
        <taxon>Viridiplantae</taxon>
        <taxon>Streptophyta</taxon>
        <taxon>Embryophyta</taxon>
        <taxon>Tracheophyta</taxon>
        <taxon>Spermatophyta</taxon>
        <taxon>Magnoliopsida</taxon>
        <taxon>eudicotyledons</taxon>
        <taxon>Gunneridae</taxon>
        <taxon>Pentapetalae</taxon>
        <taxon>rosids</taxon>
        <taxon>fabids</taxon>
        <taxon>Rosales</taxon>
        <taxon>Cannabaceae</taxon>
        <taxon>Trema</taxon>
    </lineage>
</organism>
<dbReference type="FunCoup" id="A0A2P5AJ83">
    <property type="interactions" value="71"/>
</dbReference>
<feature type="region of interest" description="Disordered" evidence="1">
    <location>
        <begin position="227"/>
        <end position="338"/>
    </location>
</feature>
<reference evidence="4" key="1">
    <citation type="submission" date="2016-06" db="EMBL/GenBank/DDBJ databases">
        <title>Parallel loss of symbiosis genes in relatives of nitrogen-fixing non-legume Parasponia.</title>
        <authorList>
            <person name="Van Velzen R."/>
            <person name="Holmer R."/>
            <person name="Bu F."/>
            <person name="Rutten L."/>
            <person name="Van Zeijl A."/>
            <person name="Liu W."/>
            <person name="Santuari L."/>
            <person name="Cao Q."/>
            <person name="Sharma T."/>
            <person name="Shen D."/>
            <person name="Roswanjaya Y."/>
            <person name="Wardhani T."/>
            <person name="Kalhor M.S."/>
            <person name="Jansen J."/>
            <person name="Van den Hoogen J."/>
            <person name="Gungor B."/>
            <person name="Hartog M."/>
            <person name="Hontelez J."/>
            <person name="Verver J."/>
            <person name="Yang W.-C."/>
            <person name="Schijlen E."/>
            <person name="Repin R."/>
            <person name="Schilthuizen M."/>
            <person name="Schranz E."/>
            <person name="Heidstra R."/>
            <person name="Miyata K."/>
            <person name="Fedorova E."/>
            <person name="Kohlen W."/>
            <person name="Bisseling T."/>
            <person name="Smit S."/>
            <person name="Geurts R."/>
        </authorList>
    </citation>
    <scope>NUCLEOTIDE SEQUENCE [LARGE SCALE GENOMIC DNA]</scope>
    <source>
        <strain evidence="4">cv. RG33-2</strain>
    </source>
</reference>
<evidence type="ECO:0000256" key="2">
    <source>
        <dbReference type="SAM" id="Phobius"/>
    </source>
</evidence>
<accession>A0A2P5AJ83</accession>
<dbReference type="AlphaFoldDB" id="A0A2P5AJ83"/>
<evidence type="ECO:0000256" key="1">
    <source>
        <dbReference type="SAM" id="MobiDB-lite"/>
    </source>
</evidence>
<proteinExistence type="predicted"/>
<dbReference type="OrthoDB" id="1933309at2759"/>
<feature type="compositionally biased region" description="Polar residues" evidence="1">
    <location>
        <begin position="303"/>
        <end position="316"/>
    </location>
</feature>
<protein>
    <recommendedName>
        <fullName evidence="5">Transmembrane protein</fullName>
    </recommendedName>
</protein>
<feature type="compositionally biased region" description="Basic and acidic residues" evidence="1">
    <location>
        <begin position="247"/>
        <end position="271"/>
    </location>
</feature>
<evidence type="ECO:0000313" key="3">
    <source>
        <dbReference type="EMBL" id="PON36598.1"/>
    </source>
</evidence>
<feature type="region of interest" description="Disordered" evidence="1">
    <location>
        <begin position="101"/>
        <end position="121"/>
    </location>
</feature>
<dbReference type="STRING" id="63057.A0A2P5AJ83"/>
<keyword evidence="4" id="KW-1185">Reference proteome</keyword>
<feature type="region of interest" description="Disordered" evidence="1">
    <location>
        <begin position="141"/>
        <end position="208"/>
    </location>
</feature>